<reference evidence="3 4" key="1">
    <citation type="submission" date="2016-11" db="EMBL/GenBank/DDBJ databases">
        <authorList>
            <person name="Jaros S."/>
            <person name="Januszkiewicz K."/>
            <person name="Wedrychowicz H."/>
        </authorList>
    </citation>
    <scope>NUCLEOTIDE SEQUENCE [LARGE SCALE GENOMIC DNA]</scope>
    <source>
        <strain evidence="3 4">IBRC-M 10683</strain>
    </source>
</reference>
<keyword evidence="2" id="KW-0812">Transmembrane</keyword>
<sequence length="227" mass="24901">MKKIIIISFVLIILFSITGIKVNADGTGENSSNEGREDFNLNISPGDVLFNITNMKPGDWAPRSITIQNTGREDFSYQMTLTNNGSDKLFNEFILEINDSEGELYNGRLAEFSSLPVRHLAASSEEVLDVTVRMPEHLGNEYQGLDSQFTLTFTASGENNDKKEEKDVTGNIGSTGDSDSSGSPLPDTATNIFNILLIGGILLTIGILFSIVATINKIKVNKKKRYL</sequence>
<dbReference type="RefSeq" id="WP_072888935.1">
    <property type="nucleotide sequence ID" value="NZ_FQVW01000008.1"/>
</dbReference>
<dbReference type="STRING" id="930117.SAMN05216225_100842"/>
<dbReference type="Proteomes" id="UP000183988">
    <property type="component" value="Unassembled WGS sequence"/>
</dbReference>
<accession>A0A1M5FEN1</accession>
<dbReference type="AlphaFoldDB" id="A0A1M5FEN1"/>
<keyword evidence="4" id="KW-1185">Reference proteome</keyword>
<dbReference type="EMBL" id="FQVW01000008">
    <property type="protein sequence ID" value="SHF89592.1"/>
    <property type="molecule type" value="Genomic_DNA"/>
</dbReference>
<feature type="compositionally biased region" description="Low complexity" evidence="1">
    <location>
        <begin position="174"/>
        <end position="184"/>
    </location>
</feature>
<feature type="region of interest" description="Disordered" evidence="1">
    <location>
        <begin position="156"/>
        <end position="184"/>
    </location>
</feature>
<proteinExistence type="predicted"/>
<feature type="compositionally biased region" description="Basic and acidic residues" evidence="1">
    <location>
        <begin position="159"/>
        <end position="168"/>
    </location>
</feature>
<protein>
    <recommendedName>
        <fullName evidence="5">LPXTG-motif cell wall anchor domain-containing protein</fullName>
    </recommendedName>
</protein>
<name>A0A1M5FEN1_9BACI</name>
<gene>
    <name evidence="3" type="ORF">SAMN05216225_100842</name>
</gene>
<evidence type="ECO:0000313" key="4">
    <source>
        <dbReference type="Proteomes" id="UP000183988"/>
    </source>
</evidence>
<organism evidence="3 4">
    <name type="scientific">Ornithinibacillus halophilus</name>
    <dbReference type="NCBI Taxonomy" id="930117"/>
    <lineage>
        <taxon>Bacteria</taxon>
        <taxon>Bacillati</taxon>
        <taxon>Bacillota</taxon>
        <taxon>Bacilli</taxon>
        <taxon>Bacillales</taxon>
        <taxon>Bacillaceae</taxon>
        <taxon>Ornithinibacillus</taxon>
    </lineage>
</organism>
<evidence type="ECO:0000256" key="2">
    <source>
        <dbReference type="SAM" id="Phobius"/>
    </source>
</evidence>
<evidence type="ECO:0008006" key="5">
    <source>
        <dbReference type="Google" id="ProtNLM"/>
    </source>
</evidence>
<evidence type="ECO:0000256" key="1">
    <source>
        <dbReference type="SAM" id="MobiDB-lite"/>
    </source>
</evidence>
<feature type="transmembrane region" description="Helical" evidence="2">
    <location>
        <begin position="192"/>
        <end position="215"/>
    </location>
</feature>
<keyword evidence="2" id="KW-1133">Transmembrane helix</keyword>
<evidence type="ECO:0000313" key="3">
    <source>
        <dbReference type="EMBL" id="SHF89592.1"/>
    </source>
</evidence>
<keyword evidence="2" id="KW-0472">Membrane</keyword>